<keyword evidence="1" id="KW-0732">Signal</keyword>
<proteinExistence type="evidence at transcript level"/>
<accession>A0A0S1MKG3</accession>
<sequence>MIARISAFLVAQLPLQLCFQSSSHSSSSCGLYPIPAQPLPRAFSCAPLEV</sequence>
<name>A0A0S1MKG3_PHAPC</name>
<reference evidence="2" key="1">
    <citation type="submission" date="2015-07" db="EMBL/GenBank/DDBJ databases">
        <title>Elucidating the P. pachyrhizi secretome and potential effectors.</title>
        <authorList>
            <person name="de Carvalho M.C.C.G."/>
            <person name="Nascimento L.C."/>
            <person name="Darben L.M."/>
            <person name="Polizel-Podanosqui A.M."/>
            <person name="Lopes-Caitar V.S."/>
            <person name="Rocha C.S."/>
            <person name="Qi M."/>
            <person name="Carazolle M."/>
            <person name="Kuwahara M.K."/>
            <person name="Pereira G.A.G."/>
            <person name="Abdelnoor R.V."/>
            <person name="Whitham S.A."/>
            <person name="Marcelino-Guimaraes F.C."/>
        </authorList>
    </citation>
    <scope>NUCLEOTIDE SEQUENCE</scope>
</reference>
<dbReference type="AlphaFoldDB" id="A0A0S1MKG3"/>
<feature type="chain" id="PRO_5006589351" evidence="1">
    <location>
        <begin position="19"/>
        <end position="50"/>
    </location>
</feature>
<protein>
    <submittedName>
        <fullName evidence="2">Uncharacterized protein</fullName>
    </submittedName>
</protein>
<evidence type="ECO:0000313" key="2">
    <source>
        <dbReference type="EMBL" id="ALL41436.1"/>
    </source>
</evidence>
<dbReference type="PROSITE" id="PS51257">
    <property type="entry name" value="PROKAR_LIPOPROTEIN"/>
    <property type="match status" value="1"/>
</dbReference>
<dbReference type="EMBL" id="KT247347">
    <property type="protein sequence ID" value="ALL41436.1"/>
    <property type="molecule type" value="mRNA"/>
</dbReference>
<organism evidence="2">
    <name type="scientific">Phakopsora pachyrhizi</name>
    <name type="common">Asian soybean rust disease fungus</name>
    <dbReference type="NCBI Taxonomy" id="170000"/>
    <lineage>
        <taxon>Eukaryota</taxon>
        <taxon>Fungi</taxon>
        <taxon>Dikarya</taxon>
        <taxon>Basidiomycota</taxon>
        <taxon>Pucciniomycotina</taxon>
        <taxon>Pucciniomycetes</taxon>
        <taxon>Pucciniales</taxon>
        <taxon>Phakopsoraceae</taxon>
        <taxon>Phakopsora</taxon>
    </lineage>
</organism>
<feature type="signal peptide" evidence="1">
    <location>
        <begin position="1"/>
        <end position="18"/>
    </location>
</feature>
<evidence type="ECO:0000256" key="1">
    <source>
        <dbReference type="SAM" id="SignalP"/>
    </source>
</evidence>